<evidence type="ECO:0000313" key="6">
    <source>
        <dbReference type="Proteomes" id="UP000567885"/>
    </source>
</evidence>
<evidence type="ECO:0000256" key="1">
    <source>
        <dbReference type="ARBA" id="ARBA00009199"/>
    </source>
</evidence>
<dbReference type="GO" id="GO:0016787">
    <property type="term" value="F:hydrolase activity"/>
    <property type="evidence" value="ECO:0007669"/>
    <property type="project" value="UniProtKB-KW"/>
</dbReference>
<proteinExistence type="inferred from homology"/>
<dbReference type="OrthoDB" id="6428749at2759"/>
<feature type="domain" description="Amidase" evidence="4">
    <location>
        <begin position="105"/>
        <end position="299"/>
    </location>
</feature>
<name>A0A8H5TLF6_FUSHE</name>
<accession>A0A8H5TLF6</accession>
<dbReference type="SUPFAM" id="SSF75304">
    <property type="entry name" value="Amidase signature (AS) enzymes"/>
    <property type="match status" value="1"/>
</dbReference>
<feature type="region of interest" description="Disordered" evidence="3">
    <location>
        <begin position="411"/>
        <end position="436"/>
    </location>
</feature>
<comment type="caution">
    <text evidence="5">The sequence shown here is derived from an EMBL/GenBank/DDBJ whole genome shotgun (WGS) entry which is preliminary data.</text>
</comment>
<keyword evidence="2" id="KW-0378">Hydrolase</keyword>
<dbReference type="EMBL" id="JAAGWQ010000061">
    <property type="protein sequence ID" value="KAF5672323.1"/>
    <property type="molecule type" value="Genomic_DNA"/>
</dbReference>
<comment type="similarity">
    <text evidence="1">Belongs to the amidase family.</text>
</comment>
<evidence type="ECO:0000256" key="2">
    <source>
        <dbReference type="ARBA" id="ARBA00022801"/>
    </source>
</evidence>
<evidence type="ECO:0000256" key="3">
    <source>
        <dbReference type="SAM" id="MobiDB-lite"/>
    </source>
</evidence>
<sequence>MPIKEYACRHKQIRAEEWGETDNPLWGLTTHPLNPDFTPGGSTGGEGTLLSLNGSAIGWGTDTGGPIRIPAHMNGLWGFKPSVSNSFYLSSDCVQSIDKTQSGGSLERVFKDLSQKLEAAGHELVPWDISSVAECADLMTEYYFVDGGEDIRRDIAAAGEQFLPHVQSLVESASAISVYEYWQLNKRKKAKQAAYNKMWNIMRSPSGRPVDVLLVPTMPHTAIPHRTMRYTSYTKLFNFLDYTALSFPAGKASKAFDPSSQEHQPRNETDAWNWGLYDIEKMDGFSIGLQIVGRRMEEEKGEQLTLNLQRGNLFSAALDDIGAVAALNILCRAASPRARLALTRAWNCSTDGNVTSLEPPIARELLLSGGGVAPVFGENSWSTDLDLALSFLARHRVPMMVSSPVSSFFSTRRASTEGRGQPTELSSNGPGVTPKALPEQQKRFNEYLTNLGISLDSSSAKKLEALRSLPYQKLIEA</sequence>
<reference evidence="5 6" key="1">
    <citation type="submission" date="2020-05" db="EMBL/GenBank/DDBJ databases">
        <title>Identification and distribution of gene clusters putatively required for synthesis of sphingolipid metabolism inhibitors in phylogenetically diverse species of the filamentous fungus Fusarium.</title>
        <authorList>
            <person name="Kim H.-S."/>
            <person name="Busman M."/>
            <person name="Brown D.W."/>
            <person name="Divon H."/>
            <person name="Uhlig S."/>
            <person name="Proctor R.H."/>
        </authorList>
    </citation>
    <scope>NUCLEOTIDE SEQUENCE [LARGE SCALE GENOMIC DNA]</scope>
    <source>
        <strain evidence="5 6">NRRL 20693</strain>
    </source>
</reference>
<dbReference type="PANTHER" id="PTHR46072">
    <property type="entry name" value="AMIDASE-RELATED-RELATED"/>
    <property type="match status" value="1"/>
</dbReference>
<protein>
    <submittedName>
        <fullName evidence="5">Amidase</fullName>
    </submittedName>
</protein>
<dbReference type="AlphaFoldDB" id="A0A8H5TLF6"/>
<evidence type="ECO:0000259" key="4">
    <source>
        <dbReference type="Pfam" id="PF01425"/>
    </source>
</evidence>
<dbReference type="InterPro" id="IPR023631">
    <property type="entry name" value="Amidase_dom"/>
</dbReference>
<dbReference type="Pfam" id="PF01425">
    <property type="entry name" value="Amidase"/>
    <property type="match status" value="2"/>
</dbReference>
<dbReference type="PANTHER" id="PTHR46072:SF2">
    <property type="entry name" value="AMIDASE (EUROFUNG)"/>
    <property type="match status" value="1"/>
</dbReference>
<dbReference type="InterPro" id="IPR036928">
    <property type="entry name" value="AS_sf"/>
</dbReference>
<keyword evidence="6" id="KW-1185">Reference proteome</keyword>
<feature type="domain" description="Amidase" evidence="4">
    <location>
        <begin position="19"/>
        <end position="83"/>
    </location>
</feature>
<dbReference type="Proteomes" id="UP000567885">
    <property type="component" value="Unassembled WGS sequence"/>
</dbReference>
<gene>
    <name evidence="5" type="ORF">FHETE_3821</name>
</gene>
<dbReference type="Gene3D" id="3.90.1300.10">
    <property type="entry name" value="Amidase signature (AS) domain"/>
    <property type="match status" value="2"/>
</dbReference>
<evidence type="ECO:0000313" key="5">
    <source>
        <dbReference type="EMBL" id="KAF5672323.1"/>
    </source>
</evidence>
<organism evidence="5 6">
    <name type="scientific">Fusarium heterosporum</name>
    <dbReference type="NCBI Taxonomy" id="42747"/>
    <lineage>
        <taxon>Eukaryota</taxon>
        <taxon>Fungi</taxon>
        <taxon>Dikarya</taxon>
        <taxon>Ascomycota</taxon>
        <taxon>Pezizomycotina</taxon>
        <taxon>Sordariomycetes</taxon>
        <taxon>Hypocreomycetidae</taxon>
        <taxon>Hypocreales</taxon>
        <taxon>Nectriaceae</taxon>
        <taxon>Fusarium</taxon>
        <taxon>Fusarium heterosporum species complex</taxon>
    </lineage>
</organism>